<dbReference type="HOGENOM" id="CLU_2528007_0_0_1"/>
<keyword evidence="2" id="KW-0472">Membrane</keyword>
<proteinExistence type="predicted"/>
<gene>
    <name evidence="3" type="ORF">Moror_8549</name>
</gene>
<protein>
    <submittedName>
        <fullName evidence="3">Uncharacterized protein</fullName>
    </submittedName>
</protein>
<dbReference type="OrthoDB" id="2430314at2759"/>
<keyword evidence="4" id="KW-1185">Reference proteome</keyword>
<evidence type="ECO:0000256" key="1">
    <source>
        <dbReference type="SAM" id="MobiDB-lite"/>
    </source>
</evidence>
<comment type="caution">
    <text evidence="3">The sequence shown here is derived from an EMBL/GenBank/DDBJ whole genome shotgun (WGS) entry which is preliminary data.</text>
</comment>
<feature type="transmembrane region" description="Helical" evidence="2">
    <location>
        <begin position="26"/>
        <end position="43"/>
    </location>
</feature>
<dbReference type="KEGG" id="mrr:Moror_8549"/>
<evidence type="ECO:0000313" key="4">
    <source>
        <dbReference type="Proteomes" id="UP000017559"/>
    </source>
</evidence>
<dbReference type="EMBL" id="AWSO01001917">
    <property type="protein sequence ID" value="ESK82465.1"/>
    <property type="molecule type" value="Genomic_DNA"/>
</dbReference>
<sequence length="84" mass="9650">MVSTPSTAQQHHDHLKKRRRRHNQKHAAIAAVIGAVASLLPSIRHEESQPMRTSMLTGELWMHELLTGNERRFSEQLMKGLMDK</sequence>
<feature type="compositionally biased region" description="Basic residues" evidence="1">
    <location>
        <begin position="13"/>
        <end position="24"/>
    </location>
</feature>
<organism evidence="3 4">
    <name type="scientific">Moniliophthora roreri (strain MCA 2997)</name>
    <name type="common">Cocoa frosty pod rot fungus</name>
    <name type="synonym">Crinipellis roreri</name>
    <dbReference type="NCBI Taxonomy" id="1381753"/>
    <lineage>
        <taxon>Eukaryota</taxon>
        <taxon>Fungi</taxon>
        <taxon>Dikarya</taxon>
        <taxon>Basidiomycota</taxon>
        <taxon>Agaricomycotina</taxon>
        <taxon>Agaricomycetes</taxon>
        <taxon>Agaricomycetidae</taxon>
        <taxon>Agaricales</taxon>
        <taxon>Marasmiineae</taxon>
        <taxon>Marasmiaceae</taxon>
        <taxon>Moniliophthora</taxon>
    </lineage>
</organism>
<evidence type="ECO:0000313" key="3">
    <source>
        <dbReference type="EMBL" id="ESK82465.1"/>
    </source>
</evidence>
<accession>V2WQG1</accession>
<keyword evidence="2" id="KW-0812">Transmembrane</keyword>
<reference evidence="3 4" key="1">
    <citation type="journal article" date="2014" name="BMC Genomics">
        <title>Genome and secretome analysis of the hemibiotrophic fungal pathogen, Moniliophthora roreri, which causes frosty pod rot disease of cacao: mechanisms of the biotrophic and necrotrophic phases.</title>
        <authorList>
            <person name="Meinhardt L.W."/>
            <person name="Costa G.G.L."/>
            <person name="Thomazella D.P.T."/>
            <person name="Teixeira P.J.P.L."/>
            <person name="Carazzolle M.F."/>
            <person name="Schuster S.C."/>
            <person name="Carlson J.E."/>
            <person name="Guiltinan M.J."/>
            <person name="Mieczkowski P."/>
            <person name="Farmer A."/>
            <person name="Ramaraj T."/>
            <person name="Crozier J."/>
            <person name="Davis R.E."/>
            <person name="Shao J."/>
            <person name="Melnick R.L."/>
            <person name="Pereira G.A.G."/>
            <person name="Bailey B.A."/>
        </authorList>
    </citation>
    <scope>NUCLEOTIDE SEQUENCE [LARGE SCALE GENOMIC DNA]</scope>
    <source>
        <strain evidence="3 4">MCA 2997</strain>
    </source>
</reference>
<name>V2WQG1_MONRO</name>
<keyword evidence="2" id="KW-1133">Transmembrane helix</keyword>
<dbReference type="AlphaFoldDB" id="V2WQG1"/>
<evidence type="ECO:0000256" key="2">
    <source>
        <dbReference type="SAM" id="Phobius"/>
    </source>
</evidence>
<feature type="region of interest" description="Disordered" evidence="1">
    <location>
        <begin position="1"/>
        <end position="24"/>
    </location>
</feature>
<dbReference type="Proteomes" id="UP000017559">
    <property type="component" value="Unassembled WGS sequence"/>
</dbReference>